<evidence type="ECO:0000313" key="12">
    <source>
        <dbReference type="Proteomes" id="UP001142400"/>
    </source>
</evidence>
<dbReference type="CDD" id="cd05246">
    <property type="entry name" value="dTDP_GD_SDR_e"/>
    <property type="match status" value="1"/>
</dbReference>
<evidence type="ECO:0000256" key="6">
    <source>
        <dbReference type="ARBA" id="ARBA00023027"/>
    </source>
</evidence>
<dbReference type="InterPro" id="IPR036291">
    <property type="entry name" value="NAD(P)-bd_dom_sf"/>
</dbReference>
<proteinExistence type="inferred from homology"/>
<dbReference type="EC" id="4.2.1.46" evidence="4 8"/>
<dbReference type="PANTHER" id="PTHR43000">
    <property type="entry name" value="DTDP-D-GLUCOSE 4,6-DEHYDRATASE-RELATED"/>
    <property type="match status" value="1"/>
</dbReference>
<gene>
    <name evidence="11" type="primary">rfbB</name>
    <name evidence="11" type="ORF">NQU54_16440</name>
</gene>
<keyword evidence="12" id="KW-1185">Reference proteome</keyword>
<feature type="region of interest" description="Disordered" evidence="9">
    <location>
        <begin position="316"/>
        <end position="340"/>
    </location>
</feature>
<dbReference type="RefSeq" id="WP_257631712.1">
    <property type="nucleotide sequence ID" value="NZ_JANIIC010000016.1"/>
</dbReference>
<dbReference type="InterPro" id="IPR016040">
    <property type="entry name" value="NAD(P)-bd_dom"/>
</dbReference>
<protein>
    <recommendedName>
        <fullName evidence="5 8">dTDP-glucose 4,6-dehydratase</fullName>
        <ecNumber evidence="4 8">4.2.1.46</ecNumber>
    </recommendedName>
</protein>
<feature type="domain" description="NAD(P)-binding" evidence="10">
    <location>
        <begin position="5"/>
        <end position="303"/>
    </location>
</feature>
<name>A0A9X2RTV1_STRMQ</name>
<keyword evidence="6" id="KW-0520">NAD</keyword>
<evidence type="ECO:0000256" key="1">
    <source>
        <dbReference type="ARBA" id="ARBA00001539"/>
    </source>
</evidence>
<evidence type="ECO:0000259" key="10">
    <source>
        <dbReference type="Pfam" id="PF16363"/>
    </source>
</evidence>
<evidence type="ECO:0000256" key="9">
    <source>
        <dbReference type="SAM" id="MobiDB-lite"/>
    </source>
</evidence>
<sequence length="340" mass="37074">MEHVLVTGGAGFIGSHFVKRILAAEDVASVTVLDALTYAGHIENLGTAFLSPKLTFVHGNILDAELVDGLMAKHAAVVHFAAESHVDRSFFAAAAFLETNVLGTQTLLDAAMRHEVHKFVHVSTDEVYGPLLEGTATEDFPIRPSVPYAASKAASDLIALSYWQTYGVPVCVTRSSNNYGPYQHPEKIIPLFVTRLLRGEPVTLHGRGEHVRNWLHVEDNCAGIEAVLRGGTPGEVYNLGGGTDLTGRELTEYLLRICGATWEAVTHVPDRPANDLRYSIDWSKASAQLGYRPGRDLEDGLTEAVDWYRRNPGRWAPLMRNPQAAPPPERRAVPAAPAGR</sequence>
<dbReference type="SUPFAM" id="SSF51735">
    <property type="entry name" value="NAD(P)-binding Rossmann-fold domains"/>
    <property type="match status" value="1"/>
</dbReference>
<dbReference type="GO" id="GO:0009225">
    <property type="term" value="P:nucleotide-sugar metabolic process"/>
    <property type="evidence" value="ECO:0007669"/>
    <property type="project" value="InterPro"/>
</dbReference>
<dbReference type="Gene3D" id="3.90.25.10">
    <property type="entry name" value="UDP-galactose 4-epimerase, domain 1"/>
    <property type="match status" value="1"/>
</dbReference>
<comment type="caution">
    <text evidence="11">The sequence shown here is derived from an EMBL/GenBank/DDBJ whole genome shotgun (WGS) entry which is preliminary data.</text>
</comment>
<evidence type="ECO:0000256" key="3">
    <source>
        <dbReference type="ARBA" id="ARBA00008178"/>
    </source>
</evidence>
<evidence type="ECO:0000256" key="2">
    <source>
        <dbReference type="ARBA" id="ARBA00001911"/>
    </source>
</evidence>
<dbReference type="AlphaFoldDB" id="A0A9X2RTV1"/>
<evidence type="ECO:0000256" key="8">
    <source>
        <dbReference type="RuleBase" id="RU004473"/>
    </source>
</evidence>
<dbReference type="Gene3D" id="3.40.50.720">
    <property type="entry name" value="NAD(P)-binding Rossmann-like Domain"/>
    <property type="match status" value="1"/>
</dbReference>
<evidence type="ECO:0000256" key="7">
    <source>
        <dbReference type="ARBA" id="ARBA00023239"/>
    </source>
</evidence>
<comment type="similarity">
    <text evidence="3 8">Belongs to the NAD(P)-dependent epimerase/dehydratase family. dTDP-glucose dehydratase subfamily.</text>
</comment>
<dbReference type="InterPro" id="IPR005888">
    <property type="entry name" value="dTDP_Gluc_deHydtase"/>
</dbReference>
<dbReference type="NCBIfam" id="TIGR01181">
    <property type="entry name" value="dTDP_gluc_dehyt"/>
    <property type="match status" value="1"/>
</dbReference>
<dbReference type="GO" id="GO:0008460">
    <property type="term" value="F:dTDP-glucose 4,6-dehydratase activity"/>
    <property type="evidence" value="ECO:0007669"/>
    <property type="project" value="UniProtKB-EC"/>
</dbReference>
<comment type="cofactor">
    <cofactor evidence="2 8">
        <name>NAD(+)</name>
        <dbReference type="ChEBI" id="CHEBI:57540"/>
    </cofactor>
</comment>
<evidence type="ECO:0000313" key="11">
    <source>
        <dbReference type="EMBL" id="MCQ8830607.1"/>
    </source>
</evidence>
<reference evidence="11" key="1">
    <citation type="submission" date="2022-06" db="EMBL/GenBank/DDBJ databases">
        <title>WGS of actinobacteria.</title>
        <authorList>
            <person name="Thawai C."/>
        </authorList>
    </citation>
    <scope>NUCLEOTIDE SEQUENCE</scope>
    <source>
        <strain evidence="11">DSM 42010</strain>
    </source>
</reference>
<evidence type="ECO:0000256" key="4">
    <source>
        <dbReference type="ARBA" id="ARBA00011990"/>
    </source>
</evidence>
<dbReference type="Proteomes" id="UP001142400">
    <property type="component" value="Unassembled WGS sequence"/>
</dbReference>
<accession>A0A9X2RTV1</accession>
<organism evidence="11 12">
    <name type="scientific">Streptomyces malaysiensis subsp. samsunensis</name>
    <dbReference type="NCBI Taxonomy" id="459658"/>
    <lineage>
        <taxon>Bacteria</taxon>
        <taxon>Bacillati</taxon>
        <taxon>Actinomycetota</taxon>
        <taxon>Actinomycetes</taxon>
        <taxon>Kitasatosporales</taxon>
        <taxon>Streptomycetaceae</taxon>
        <taxon>Streptomyces</taxon>
        <taxon>Streptomyces violaceusniger group</taxon>
    </lineage>
</organism>
<keyword evidence="7 8" id="KW-0456">Lyase</keyword>
<dbReference type="EMBL" id="JANIIC010000016">
    <property type="protein sequence ID" value="MCQ8830607.1"/>
    <property type="molecule type" value="Genomic_DNA"/>
</dbReference>
<comment type="catalytic activity">
    <reaction evidence="1 8">
        <text>dTDP-alpha-D-glucose = dTDP-4-dehydro-6-deoxy-alpha-D-glucose + H2O</text>
        <dbReference type="Rhea" id="RHEA:17221"/>
        <dbReference type="ChEBI" id="CHEBI:15377"/>
        <dbReference type="ChEBI" id="CHEBI:57477"/>
        <dbReference type="ChEBI" id="CHEBI:57649"/>
        <dbReference type="EC" id="4.2.1.46"/>
    </reaction>
</comment>
<evidence type="ECO:0000256" key="5">
    <source>
        <dbReference type="ARBA" id="ARBA00016977"/>
    </source>
</evidence>
<dbReference type="Pfam" id="PF16363">
    <property type="entry name" value="GDP_Man_Dehyd"/>
    <property type="match status" value="1"/>
</dbReference>